<feature type="region of interest" description="Disordered" evidence="1">
    <location>
        <begin position="1"/>
        <end position="83"/>
    </location>
</feature>
<comment type="caution">
    <text evidence="2">The sequence shown here is derived from an EMBL/GenBank/DDBJ whole genome shotgun (WGS) entry which is preliminary data.</text>
</comment>
<evidence type="ECO:0000313" key="3">
    <source>
        <dbReference type="Proteomes" id="UP001234178"/>
    </source>
</evidence>
<sequence length="140" mass="15415">MPEGSKPIAGTPQIAPPIPPAAPEPEENPEQPTTSSRGLDPTRRNRRPPPLEATRKSTRKRNSSQRPTLNFHWDGKKGHVLTSEQTTGEISLVSLESRFTCALASSPLLKQNTLFKLPLPESKQLTGEDPLPYLSETNQD</sequence>
<protein>
    <submittedName>
        <fullName evidence="2">Uncharacterized protein</fullName>
    </submittedName>
</protein>
<gene>
    <name evidence="2" type="ORF">OUZ56_033564</name>
</gene>
<feature type="compositionally biased region" description="Pro residues" evidence="1">
    <location>
        <begin position="14"/>
        <end position="23"/>
    </location>
</feature>
<proteinExistence type="predicted"/>
<keyword evidence="3" id="KW-1185">Reference proteome</keyword>
<evidence type="ECO:0000313" key="2">
    <source>
        <dbReference type="EMBL" id="KAK4045702.1"/>
    </source>
</evidence>
<name>A0ABR0BAU9_9CRUS</name>
<feature type="region of interest" description="Disordered" evidence="1">
    <location>
        <begin position="119"/>
        <end position="140"/>
    </location>
</feature>
<organism evidence="2 3">
    <name type="scientific">Daphnia magna</name>
    <dbReference type="NCBI Taxonomy" id="35525"/>
    <lineage>
        <taxon>Eukaryota</taxon>
        <taxon>Metazoa</taxon>
        <taxon>Ecdysozoa</taxon>
        <taxon>Arthropoda</taxon>
        <taxon>Crustacea</taxon>
        <taxon>Branchiopoda</taxon>
        <taxon>Diplostraca</taxon>
        <taxon>Cladocera</taxon>
        <taxon>Anomopoda</taxon>
        <taxon>Daphniidae</taxon>
        <taxon>Daphnia</taxon>
    </lineage>
</organism>
<evidence type="ECO:0000256" key="1">
    <source>
        <dbReference type="SAM" id="MobiDB-lite"/>
    </source>
</evidence>
<accession>A0ABR0BAU9</accession>
<dbReference type="Proteomes" id="UP001234178">
    <property type="component" value="Unassembled WGS sequence"/>
</dbReference>
<reference evidence="2 3" key="1">
    <citation type="journal article" date="2023" name="Nucleic Acids Res.">
        <title>The hologenome of Daphnia magna reveals possible DNA methylation and microbiome-mediated evolution of the host genome.</title>
        <authorList>
            <person name="Chaturvedi A."/>
            <person name="Li X."/>
            <person name="Dhandapani V."/>
            <person name="Marshall H."/>
            <person name="Kissane S."/>
            <person name="Cuenca-Cambronero M."/>
            <person name="Asole G."/>
            <person name="Calvet F."/>
            <person name="Ruiz-Romero M."/>
            <person name="Marangio P."/>
            <person name="Guigo R."/>
            <person name="Rago D."/>
            <person name="Mirbahai L."/>
            <person name="Eastwood N."/>
            <person name="Colbourne J.K."/>
            <person name="Zhou J."/>
            <person name="Mallon E."/>
            <person name="Orsini L."/>
        </authorList>
    </citation>
    <scope>NUCLEOTIDE SEQUENCE [LARGE SCALE GENOMIC DNA]</scope>
    <source>
        <strain evidence="2">LRV0_1</strain>
    </source>
</reference>
<dbReference type="EMBL" id="JAOYFB010000054">
    <property type="protein sequence ID" value="KAK4045702.1"/>
    <property type="molecule type" value="Genomic_DNA"/>
</dbReference>